<evidence type="ECO:0000256" key="7">
    <source>
        <dbReference type="ARBA" id="ARBA00022962"/>
    </source>
</evidence>
<dbReference type="InterPro" id="IPR036480">
    <property type="entry name" value="CarbP_synth_ssu_N_sf"/>
</dbReference>
<comment type="function">
    <text evidence="11">Small subunit of the glutamine-dependent carbamoyl phosphate synthetase (CPSase). CPSase catalyzes the formation of carbamoyl phosphate from the ammonia moiety of glutamine, carbonate, and phosphate donated by ATP, constituting the first step of 2 biosynthetic pathways, one leading to arginine and/or urea and the other to pyrimidine nucleotides. The small subunit (glutamine amidotransferase) binds and cleaves glutamine to supply the large subunit with the substrate ammonia.</text>
</comment>
<dbReference type="KEGG" id="ccoe:CETAM_07155"/>
<dbReference type="Proteomes" id="UP000425178">
    <property type="component" value="Chromosome"/>
</dbReference>
<feature type="binding site" evidence="11">
    <location>
        <position position="279"/>
    </location>
    <ligand>
        <name>L-glutamine</name>
        <dbReference type="ChEBI" id="CHEBI:58359"/>
    </ligand>
</feature>
<dbReference type="InterPro" id="IPR017926">
    <property type="entry name" value="GATASE"/>
</dbReference>
<comment type="subunit">
    <text evidence="11">Composed of two chains; the small (or glutamine) chain promotes the hydrolysis of glutamine to ammonia, which is used by the large (or ammonia) chain to synthesize carbamoyl phosphate. Tetramer of heterodimers (alpha,beta)4.</text>
</comment>
<feature type="binding site" evidence="11">
    <location>
        <position position="323"/>
    </location>
    <ligand>
        <name>L-glutamine</name>
        <dbReference type="ChEBI" id="CHEBI:58359"/>
    </ligand>
</feature>
<dbReference type="CDD" id="cd01744">
    <property type="entry name" value="GATase1_CPSase"/>
    <property type="match status" value="1"/>
</dbReference>
<dbReference type="Pfam" id="PF00117">
    <property type="entry name" value="GATase"/>
    <property type="match status" value="1"/>
</dbReference>
<dbReference type="PRINTS" id="PR00097">
    <property type="entry name" value="ANTSNTHASEII"/>
</dbReference>
<evidence type="ECO:0000256" key="10">
    <source>
        <dbReference type="ARBA" id="ARBA00049285"/>
    </source>
</evidence>
<dbReference type="FunFam" id="3.50.30.20:FF:000001">
    <property type="entry name" value="Carbamoyl-phosphate synthase small chain"/>
    <property type="match status" value="1"/>
</dbReference>
<dbReference type="GO" id="GO:0004359">
    <property type="term" value="F:glutaminase activity"/>
    <property type="evidence" value="ECO:0007669"/>
    <property type="project" value="RHEA"/>
</dbReference>
<proteinExistence type="inferred from homology"/>
<protein>
    <recommendedName>
        <fullName evidence="11">Carbamoyl phosphate synthase small chain</fullName>
        <ecNumber evidence="11">6.3.5.5</ecNumber>
    </recommendedName>
    <alternativeName>
        <fullName evidence="11">Carbamoyl phosphate synthetase glutamine chain</fullName>
    </alternativeName>
</protein>
<dbReference type="RefSeq" id="WP_197085840.1">
    <property type="nucleotide sequence ID" value="NZ_CP046453.1"/>
</dbReference>
<feature type="domain" description="Carbamoyl-phosphate synthase small subunit N-terminal" evidence="12">
    <location>
        <begin position="22"/>
        <end position="154"/>
    </location>
</feature>
<evidence type="ECO:0000256" key="11">
    <source>
        <dbReference type="HAMAP-Rule" id="MF_01209"/>
    </source>
</evidence>
<accession>A0A6B8VHC4</accession>
<evidence type="ECO:0000256" key="8">
    <source>
        <dbReference type="ARBA" id="ARBA00022975"/>
    </source>
</evidence>
<dbReference type="UniPathway" id="UPA00070">
    <property type="reaction ID" value="UER00115"/>
</dbReference>
<dbReference type="EMBL" id="CP046453">
    <property type="protein sequence ID" value="QGU04692.1"/>
    <property type="molecule type" value="Genomic_DNA"/>
</dbReference>
<dbReference type="InterPro" id="IPR006274">
    <property type="entry name" value="CarbamoylP_synth_ssu"/>
</dbReference>
<feature type="binding site" evidence="11">
    <location>
        <position position="282"/>
    </location>
    <ligand>
        <name>L-glutamine</name>
        <dbReference type="ChEBI" id="CHEBI:58359"/>
    </ligand>
</feature>
<dbReference type="NCBIfam" id="TIGR01368">
    <property type="entry name" value="CPSaseIIsmall"/>
    <property type="match status" value="1"/>
</dbReference>
<dbReference type="HAMAP" id="MF_01209">
    <property type="entry name" value="CPSase_S_chain"/>
    <property type="match status" value="1"/>
</dbReference>
<dbReference type="UniPathway" id="UPA00068">
    <property type="reaction ID" value="UER00171"/>
</dbReference>
<feature type="active site" description="Nucleophile" evidence="11">
    <location>
        <position position="278"/>
    </location>
</feature>
<feature type="region of interest" description="CPSase" evidence="11">
    <location>
        <begin position="1"/>
        <end position="201"/>
    </location>
</feature>
<dbReference type="InterPro" id="IPR050472">
    <property type="entry name" value="Anth_synth/Amidotransfase"/>
</dbReference>
<evidence type="ECO:0000256" key="3">
    <source>
        <dbReference type="ARBA" id="ARBA00007800"/>
    </source>
</evidence>
<dbReference type="InterPro" id="IPR002474">
    <property type="entry name" value="CarbamoylP_synth_ssu_N"/>
</dbReference>
<dbReference type="SUPFAM" id="SSF52021">
    <property type="entry name" value="Carbamoyl phosphate synthetase, small subunit N-terminal domain"/>
    <property type="match status" value="1"/>
</dbReference>
<dbReference type="PANTHER" id="PTHR43418:SF7">
    <property type="entry name" value="CARBAMOYL-PHOSPHATE SYNTHASE SMALL CHAIN"/>
    <property type="match status" value="1"/>
</dbReference>
<dbReference type="PRINTS" id="PR00099">
    <property type="entry name" value="CPSGATASE"/>
</dbReference>
<dbReference type="InterPro" id="IPR029062">
    <property type="entry name" value="Class_I_gatase-like"/>
</dbReference>
<dbReference type="GO" id="GO:0006541">
    <property type="term" value="P:glutamine metabolic process"/>
    <property type="evidence" value="ECO:0007669"/>
    <property type="project" value="InterPro"/>
</dbReference>
<keyword evidence="14" id="KW-1185">Reference proteome</keyword>
<feature type="active site" evidence="11">
    <location>
        <position position="370"/>
    </location>
</feature>
<feature type="active site" evidence="11">
    <location>
        <position position="368"/>
    </location>
</feature>
<feature type="binding site" evidence="11">
    <location>
        <position position="66"/>
    </location>
    <ligand>
        <name>L-glutamine</name>
        <dbReference type="ChEBI" id="CHEBI:58359"/>
    </ligand>
</feature>
<evidence type="ECO:0000256" key="4">
    <source>
        <dbReference type="ARBA" id="ARBA00022598"/>
    </source>
</evidence>
<name>A0A6B8VHC4_9CORY</name>
<feature type="binding site" evidence="11">
    <location>
        <position position="252"/>
    </location>
    <ligand>
        <name>L-glutamine</name>
        <dbReference type="ChEBI" id="CHEBI:58359"/>
    </ligand>
</feature>
<dbReference type="GO" id="GO:0006526">
    <property type="term" value="P:L-arginine biosynthetic process"/>
    <property type="evidence" value="ECO:0007669"/>
    <property type="project" value="UniProtKB-UniRule"/>
</dbReference>
<evidence type="ECO:0000256" key="6">
    <source>
        <dbReference type="ARBA" id="ARBA00022840"/>
    </source>
</evidence>
<comment type="catalytic activity">
    <reaction evidence="10 11">
        <text>L-glutamine + H2O = L-glutamate + NH4(+)</text>
        <dbReference type="Rhea" id="RHEA:15889"/>
        <dbReference type="ChEBI" id="CHEBI:15377"/>
        <dbReference type="ChEBI" id="CHEBI:28938"/>
        <dbReference type="ChEBI" id="CHEBI:29985"/>
        <dbReference type="ChEBI" id="CHEBI:58359"/>
    </reaction>
</comment>
<reference evidence="13 14" key="1">
    <citation type="journal article" date="2021" name="Int. J. Syst. Evol. Microbiol.">
        <title>Classification of three corynebacterial strains isolated from a small paddock in North Rhine-Westphalia: proposal of &lt;i&gt;Corynebacterium kalinowskii&lt;/i&gt; sp. nov., &lt;i&gt;Corynebacterium comes&lt;/i&gt; sp. nov. and &lt;i&gt;Corynebacterium occultum&lt;/i&gt; sp. nov.</title>
        <authorList>
            <person name="Schaffert L."/>
            <person name="Ruwe M."/>
            <person name="Milse J."/>
            <person name="Hanuschka K."/>
            <person name="Ortseifen V."/>
            <person name="Droste J."/>
            <person name="Brandt D."/>
            <person name="Schl L."/>
            <person name="Kutter Y."/>
            <person name="Vinke S."/>
            <person name="Vieh P."/>
            <person name="Jacob L."/>
            <person name="L N.C."/>
            <person name="Schulte-Berndt E."/>
            <person name="Hain C."/>
            <person name="Linder M."/>
            <person name="Schmidt P."/>
            <person name="Wollenschl L."/>
            <person name="Luttermann T."/>
            <person name="Thieme E."/>
            <person name="Hassa J."/>
            <person name="Haak M."/>
            <person name="Wittchen M."/>
            <person name="Mentz A."/>
            <person name="Persicke M."/>
            <person name="Busche T."/>
            <person name="R C."/>
        </authorList>
    </citation>
    <scope>NUCLEOTIDE SEQUENCE [LARGE SCALE GENOMIC DNA]</scope>
    <source>
        <strain evidence="13 14">2019</strain>
    </source>
</reference>
<dbReference type="PANTHER" id="PTHR43418">
    <property type="entry name" value="MULTIFUNCTIONAL TRYPTOPHAN BIOSYNTHESIS PROTEIN-RELATED"/>
    <property type="match status" value="1"/>
</dbReference>
<evidence type="ECO:0000256" key="9">
    <source>
        <dbReference type="ARBA" id="ARBA00048816"/>
    </source>
</evidence>
<dbReference type="PRINTS" id="PR00096">
    <property type="entry name" value="GATASE"/>
</dbReference>
<evidence type="ECO:0000259" key="12">
    <source>
        <dbReference type="SMART" id="SM01097"/>
    </source>
</evidence>
<dbReference type="Gene3D" id="3.50.30.20">
    <property type="entry name" value="Carbamoyl-phosphate synthase small subunit, N-terminal domain"/>
    <property type="match status" value="1"/>
</dbReference>
<gene>
    <name evidence="11 13" type="primary">carA</name>
    <name evidence="13" type="ORF">CETAM_07155</name>
</gene>
<comment type="similarity">
    <text evidence="3 11">Belongs to the CarA family.</text>
</comment>
<feature type="binding site" evidence="11">
    <location>
        <position position="320"/>
    </location>
    <ligand>
        <name>L-glutamine</name>
        <dbReference type="ChEBI" id="CHEBI:58359"/>
    </ligand>
</feature>
<keyword evidence="5 11" id="KW-0547">Nucleotide-binding</keyword>
<comment type="catalytic activity">
    <reaction evidence="9 11">
        <text>hydrogencarbonate + L-glutamine + 2 ATP + H2O = carbamoyl phosphate + L-glutamate + 2 ADP + phosphate + 2 H(+)</text>
        <dbReference type="Rhea" id="RHEA:18633"/>
        <dbReference type="ChEBI" id="CHEBI:15377"/>
        <dbReference type="ChEBI" id="CHEBI:15378"/>
        <dbReference type="ChEBI" id="CHEBI:17544"/>
        <dbReference type="ChEBI" id="CHEBI:29985"/>
        <dbReference type="ChEBI" id="CHEBI:30616"/>
        <dbReference type="ChEBI" id="CHEBI:43474"/>
        <dbReference type="ChEBI" id="CHEBI:58228"/>
        <dbReference type="ChEBI" id="CHEBI:58359"/>
        <dbReference type="ChEBI" id="CHEBI:456216"/>
        <dbReference type="EC" id="6.3.5.5"/>
    </reaction>
</comment>
<evidence type="ECO:0000313" key="13">
    <source>
        <dbReference type="EMBL" id="QGU04692.1"/>
    </source>
</evidence>
<dbReference type="GO" id="GO:0044205">
    <property type="term" value="P:'de novo' UMP biosynthetic process"/>
    <property type="evidence" value="ECO:0007669"/>
    <property type="project" value="UniProtKB-UniRule"/>
</dbReference>
<keyword evidence="6 11" id="KW-0067">ATP-binding</keyword>
<keyword evidence="4 11" id="KW-0436">Ligase</keyword>
<dbReference type="EC" id="6.3.5.5" evidence="11"/>
<dbReference type="PROSITE" id="PS51273">
    <property type="entry name" value="GATASE_TYPE_1"/>
    <property type="match status" value="1"/>
</dbReference>
<dbReference type="InterPro" id="IPR035686">
    <property type="entry name" value="CPSase_GATase1"/>
</dbReference>
<dbReference type="Pfam" id="PF00988">
    <property type="entry name" value="CPSase_sm_chain"/>
    <property type="match status" value="1"/>
</dbReference>
<keyword evidence="7 11" id="KW-0315">Glutamine amidotransferase</keyword>
<comment type="pathway">
    <text evidence="1 11">Pyrimidine metabolism; UMP biosynthesis via de novo pathway; (S)-dihydroorotate from bicarbonate: step 1/3.</text>
</comment>
<feature type="binding site" evidence="11">
    <location>
        <position position="322"/>
    </location>
    <ligand>
        <name>L-glutamine</name>
        <dbReference type="ChEBI" id="CHEBI:58359"/>
    </ligand>
</feature>
<dbReference type="SUPFAM" id="SSF52317">
    <property type="entry name" value="Class I glutamine amidotransferase-like"/>
    <property type="match status" value="1"/>
</dbReference>
<keyword evidence="11" id="KW-0028">Amino-acid biosynthesis</keyword>
<evidence type="ECO:0000256" key="1">
    <source>
        <dbReference type="ARBA" id="ARBA00004812"/>
    </source>
</evidence>
<keyword evidence="11" id="KW-0055">Arginine biosynthesis</keyword>
<feature type="binding site" evidence="11">
    <location>
        <position position="250"/>
    </location>
    <ligand>
        <name>L-glutamine</name>
        <dbReference type="ChEBI" id="CHEBI:58359"/>
    </ligand>
</feature>
<comment type="pathway">
    <text evidence="2 11">Amino-acid biosynthesis; L-arginine biosynthesis; carbamoyl phosphate from bicarbonate: step 1/1.</text>
</comment>
<evidence type="ECO:0000256" key="2">
    <source>
        <dbReference type="ARBA" id="ARBA00005077"/>
    </source>
</evidence>
<dbReference type="SMART" id="SM01097">
    <property type="entry name" value="CPSase_sm_chain"/>
    <property type="match status" value="1"/>
</dbReference>
<dbReference type="GO" id="GO:0005524">
    <property type="term" value="F:ATP binding"/>
    <property type="evidence" value="ECO:0007669"/>
    <property type="project" value="UniProtKB-UniRule"/>
</dbReference>
<dbReference type="GO" id="GO:0006207">
    <property type="term" value="P:'de novo' pyrimidine nucleobase biosynthetic process"/>
    <property type="evidence" value="ECO:0007669"/>
    <property type="project" value="InterPro"/>
</dbReference>
<sequence>MQNNTDISVKGDALTSSTHNRIPAVLVLADGRTFRGYSFGTAGKTLGEAVFTTAMTGYQETLTDPSYRRQIVVATAPQIGNTGWNDEDNESRDGRIWAAGLVIRDLAHRVSNWRAQRTLPEEMEKQGLVGIRGVDTRALVRHLRDNGAQAAGIFTGEDAARPVDELVAEVKAQPSMAGADLTSEVSTNEVYEVPAEGEQKYTVVAYDLGIKSATPGQFAARGIRTVVVPASTPFEELAQYNPDGVFLSNGPGDPAAADDMVATTRRIIEADLPLFGICFGNQILGRAFGLGTYKLKFGHRGINVPVKNVITGKIDITSQNHGFSLEAPAGETFDTDFGPARVTHVCLNDQTVEGVALVNGRAFSVQYHPESAAGPRDANPLFDQFIALMDENSTAAAGVEN</sequence>
<evidence type="ECO:0000313" key="14">
    <source>
        <dbReference type="Proteomes" id="UP000425178"/>
    </source>
</evidence>
<dbReference type="Gene3D" id="3.40.50.880">
    <property type="match status" value="1"/>
</dbReference>
<keyword evidence="8 11" id="KW-0665">Pyrimidine biosynthesis</keyword>
<dbReference type="AlphaFoldDB" id="A0A6B8VHC4"/>
<evidence type="ECO:0000256" key="5">
    <source>
        <dbReference type="ARBA" id="ARBA00022741"/>
    </source>
</evidence>
<organism evidence="13 14">
    <name type="scientific">Corynebacterium comes</name>
    <dbReference type="NCBI Taxonomy" id="2675218"/>
    <lineage>
        <taxon>Bacteria</taxon>
        <taxon>Bacillati</taxon>
        <taxon>Actinomycetota</taxon>
        <taxon>Actinomycetes</taxon>
        <taxon>Mycobacteriales</taxon>
        <taxon>Corynebacteriaceae</taxon>
        <taxon>Corynebacterium</taxon>
    </lineage>
</organism>
<dbReference type="GO" id="GO:0004088">
    <property type="term" value="F:carbamoyl-phosphate synthase (glutamine-hydrolyzing) activity"/>
    <property type="evidence" value="ECO:0007669"/>
    <property type="project" value="UniProtKB-UniRule"/>
</dbReference>
<dbReference type="NCBIfam" id="NF009475">
    <property type="entry name" value="PRK12838.1"/>
    <property type="match status" value="1"/>
</dbReference>